<evidence type="ECO:0000313" key="8">
    <source>
        <dbReference type="EMBL" id="UOQ72982.1"/>
    </source>
</evidence>
<evidence type="ECO:0000256" key="6">
    <source>
        <dbReference type="ARBA" id="ARBA00023136"/>
    </source>
</evidence>
<dbReference type="GO" id="GO:0022857">
    <property type="term" value="F:transmembrane transporter activity"/>
    <property type="evidence" value="ECO:0007669"/>
    <property type="project" value="InterPro"/>
</dbReference>
<evidence type="ECO:0000256" key="5">
    <source>
        <dbReference type="ARBA" id="ARBA00022989"/>
    </source>
</evidence>
<proteinExistence type="inferred from homology"/>
<reference evidence="8" key="1">
    <citation type="submission" date="2022-04" db="EMBL/GenBank/DDBJ databases">
        <title>Hymenobacter sp. isolated from the air.</title>
        <authorList>
            <person name="Won M."/>
            <person name="Lee C.-M."/>
            <person name="Woen H.-Y."/>
            <person name="Kwon S.-W."/>
        </authorList>
    </citation>
    <scope>NUCLEOTIDE SEQUENCE</scope>
    <source>
        <strain evidence="8">5116S-3</strain>
    </source>
</reference>
<keyword evidence="6" id="KW-0472">Membrane</keyword>
<evidence type="ECO:0000256" key="3">
    <source>
        <dbReference type="ARBA" id="ARBA00022475"/>
    </source>
</evidence>
<keyword evidence="5" id="KW-1133">Transmembrane helix</keyword>
<organism evidence="8 9">
    <name type="scientific">Hymenobacter cellulosilyticus</name>
    <dbReference type="NCBI Taxonomy" id="2932248"/>
    <lineage>
        <taxon>Bacteria</taxon>
        <taxon>Pseudomonadati</taxon>
        <taxon>Bacteroidota</taxon>
        <taxon>Cytophagia</taxon>
        <taxon>Cytophagales</taxon>
        <taxon>Hymenobacteraceae</taxon>
        <taxon>Hymenobacter</taxon>
    </lineage>
</organism>
<keyword evidence="4 7" id="KW-0812">Transmembrane</keyword>
<gene>
    <name evidence="8" type="ORF">MUN79_03100</name>
</gene>
<keyword evidence="7" id="KW-0813">Transport</keyword>
<comment type="subcellular location">
    <subcellularLocation>
        <location evidence="1">Cell membrane</location>
        <topology evidence="1">Single-pass membrane protein</topology>
    </subcellularLocation>
    <subcellularLocation>
        <location evidence="7">Cell membrane</location>
        <topology evidence="7">Single-pass type II membrane protein</topology>
    </subcellularLocation>
</comment>
<dbReference type="PANTHER" id="PTHR30558:SF3">
    <property type="entry name" value="BIOPOLYMER TRANSPORT PROTEIN EXBD-RELATED"/>
    <property type="match status" value="1"/>
</dbReference>
<dbReference type="PANTHER" id="PTHR30558">
    <property type="entry name" value="EXBD MEMBRANE COMPONENT OF PMF-DRIVEN MACROMOLECULE IMPORT SYSTEM"/>
    <property type="match status" value="1"/>
</dbReference>
<dbReference type="RefSeq" id="WP_244676340.1">
    <property type="nucleotide sequence ID" value="NZ_CP095046.1"/>
</dbReference>
<dbReference type="InterPro" id="IPR003400">
    <property type="entry name" value="ExbD"/>
</dbReference>
<evidence type="ECO:0000256" key="2">
    <source>
        <dbReference type="ARBA" id="ARBA00005811"/>
    </source>
</evidence>
<keyword evidence="7" id="KW-0653">Protein transport</keyword>
<keyword evidence="3" id="KW-1003">Cell membrane</keyword>
<evidence type="ECO:0000256" key="1">
    <source>
        <dbReference type="ARBA" id="ARBA00004162"/>
    </source>
</evidence>
<dbReference type="Pfam" id="PF02472">
    <property type="entry name" value="ExbD"/>
    <property type="match status" value="1"/>
</dbReference>
<dbReference type="Proteomes" id="UP000831796">
    <property type="component" value="Chromosome"/>
</dbReference>
<comment type="similarity">
    <text evidence="2 7">Belongs to the ExbD/TolR family.</text>
</comment>
<evidence type="ECO:0000256" key="7">
    <source>
        <dbReference type="RuleBase" id="RU003879"/>
    </source>
</evidence>
<dbReference type="GO" id="GO:0005886">
    <property type="term" value="C:plasma membrane"/>
    <property type="evidence" value="ECO:0007669"/>
    <property type="project" value="UniProtKB-SubCell"/>
</dbReference>
<evidence type="ECO:0000256" key="4">
    <source>
        <dbReference type="ARBA" id="ARBA00022692"/>
    </source>
</evidence>
<keyword evidence="9" id="KW-1185">Reference proteome</keyword>
<dbReference type="EMBL" id="CP095046">
    <property type="protein sequence ID" value="UOQ72982.1"/>
    <property type="molecule type" value="Genomic_DNA"/>
</dbReference>
<sequence length="171" mass="19310">MTTSHPATGLRSARRTFRRILHPDMTPMVGLGFLLVTFFLLTAEFSKSTALQLLMPAKAKADDIIVDRRLSDVVTLILGKNGQVHYYKGGLYSDDIPELQTVHDGSAGLRRLLLEVRQRNPNTIVIIKPSNEAKYRDLVDALDEMSITNQRHYALADMYRGDYDLLKQHGL</sequence>
<dbReference type="KEGG" id="hcu:MUN79_03100"/>
<dbReference type="GO" id="GO:0015031">
    <property type="term" value="P:protein transport"/>
    <property type="evidence" value="ECO:0007669"/>
    <property type="project" value="UniProtKB-KW"/>
</dbReference>
<accession>A0A8T9Q7T2</accession>
<evidence type="ECO:0000313" key="9">
    <source>
        <dbReference type="Proteomes" id="UP000831796"/>
    </source>
</evidence>
<dbReference type="AlphaFoldDB" id="A0A8T9Q7T2"/>
<protein>
    <submittedName>
        <fullName evidence="8">Biopolymer transporter ExbD</fullName>
    </submittedName>
</protein>
<name>A0A8T9Q7T2_9BACT</name>